<dbReference type="Proteomes" id="UP000290288">
    <property type="component" value="Unassembled WGS sequence"/>
</dbReference>
<gene>
    <name evidence="2" type="ORF">EST38_g13273</name>
</gene>
<evidence type="ECO:0000256" key="1">
    <source>
        <dbReference type="SAM" id="MobiDB-lite"/>
    </source>
</evidence>
<keyword evidence="3" id="KW-1185">Reference proteome</keyword>
<dbReference type="EMBL" id="SDEE01001193">
    <property type="protein sequence ID" value="RXW12581.1"/>
    <property type="molecule type" value="Genomic_DNA"/>
</dbReference>
<sequence length="213" mass="22978">MPRNDQGPVENIGPNGCPVVFHYSEWSSSTDFEAAAQREDALDGMDPDLEALDVTVKGVEDPATSTIPCDSRPKQLSPDIAGDPVESFPTEGRLVANTVSTKGAAPRPPPSTRKQIGRKRRRATARQEIGIKKKADVLGPAQSFSHKRSTLKKYGDKFDTIFSAMSADKLPHSSGGSWIGKSTQADPSTDLGLLSAEELVQNHGYTLVKYTPK</sequence>
<name>A0A4Q2D2M1_9AGAR</name>
<evidence type="ECO:0000313" key="3">
    <source>
        <dbReference type="Proteomes" id="UP000290288"/>
    </source>
</evidence>
<accession>A0A4Q2D2M1</accession>
<proteinExistence type="predicted"/>
<organism evidence="2 3">
    <name type="scientific">Candolleomyces aberdarensis</name>
    <dbReference type="NCBI Taxonomy" id="2316362"/>
    <lineage>
        <taxon>Eukaryota</taxon>
        <taxon>Fungi</taxon>
        <taxon>Dikarya</taxon>
        <taxon>Basidiomycota</taxon>
        <taxon>Agaricomycotina</taxon>
        <taxon>Agaricomycetes</taxon>
        <taxon>Agaricomycetidae</taxon>
        <taxon>Agaricales</taxon>
        <taxon>Agaricineae</taxon>
        <taxon>Psathyrellaceae</taxon>
        <taxon>Candolleomyces</taxon>
    </lineage>
</organism>
<comment type="caution">
    <text evidence="2">The sequence shown here is derived from an EMBL/GenBank/DDBJ whole genome shotgun (WGS) entry which is preliminary data.</text>
</comment>
<feature type="region of interest" description="Disordered" evidence="1">
    <location>
        <begin position="99"/>
        <end position="126"/>
    </location>
</feature>
<reference evidence="2 3" key="1">
    <citation type="submission" date="2019-01" db="EMBL/GenBank/DDBJ databases">
        <title>Draft genome sequence of Psathyrella aberdarensis IHI B618.</title>
        <authorList>
            <person name="Buettner E."/>
            <person name="Kellner H."/>
        </authorList>
    </citation>
    <scope>NUCLEOTIDE SEQUENCE [LARGE SCALE GENOMIC DNA]</scope>
    <source>
        <strain evidence="2 3">IHI B618</strain>
    </source>
</reference>
<evidence type="ECO:0000313" key="2">
    <source>
        <dbReference type="EMBL" id="RXW12581.1"/>
    </source>
</evidence>
<feature type="compositionally biased region" description="Basic residues" evidence="1">
    <location>
        <begin position="115"/>
        <end position="124"/>
    </location>
</feature>
<dbReference type="AlphaFoldDB" id="A0A4Q2D2M1"/>
<protein>
    <submittedName>
        <fullName evidence="2">Uncharacterized protein</fullName>
    </submittedName>
</protein>